<keyword evidence="1" id="KW-0472">Membrane</keyword>
<dbReference type="InterPro" id="IPR051162">
    <property type="entry name" value="T4SS_component"/>
</dbReference>
<keyword evidence="1" id="KW-0812">Transmembrane</keyword>
<dbReference type="NCBIfam" id="NF045971">
    <property type="entry name" value="conju_CD1110"/>
    <property type="match status" value="1"/>
</dbReference>
<accession>C7H9G2</accession>
<dbReference type="STRING" id="411483.FAEPRAA2165_02963"/>
<dbReference type="SUPFAM" id="SSF52540">
    <property type="entry name" value="P-loop containing nucleoside triphosphate hydrolases"/>
    <property type="match status" value="1"/>
</dbReference>
<gene>
    <name evidence="2" type="ORF">FAEPRAA2165_02963</name>
</gene>
<feature type="transmembrane region" description="Helical" evidence="1">
    <location>
        <begin position="24"/>
        <end position="43"/>
    </location>
</feature>
<evidence type="ECO:0000256" key="1">
    <source>
        <dbReference type="SAM" id="Phobius"/>
    </source>
</evidence>
<feature type="transmembrane region" description="Helical" evidence="1">
    <location>
        <begin position="50"/>
        <end position="69"/>
    </location>
</feature>
<protein>
    <recommendedName>
        <fullName evidence="4">PrgI family protein</fullName>
    </recommendedName>
</protein>
<dbReference type="OrthoDB" id="9804380at2"/>
<dbReference type="InterPro" id="IPR024414">
    <property type="entry name" value="Uncharacterised_PrgI"/>
</dbReference>
<dbReference type="Pfam" id="PF12666">
    <property type="entry name" value="PrgI"/>
    <property type="match status" value="1"/>
</dbReference>
<dbReference type="PATRIC" id="fig|411483.3.peg.2343"/>
<dbReference type="EMBL" id="ACOP02000076">
    <property type="protein sequence ID" value="EEU95511.1"/>
    <property type="molecule type" value="Genomic_DNA"/>
</dbReference>
<name>C7H9G2_FAED2</name>
<keyword evidence="3" id="KW-1185">Reference proteome</keyword>
<dbReference type="PANTHER" id="PTHR30121">
    <property type="entry name" value="UNCHARACTERIZED PROTEIN YJGR-RELATED"/>
    <property type="match status" value="1"/>
</dbReference>
<sequence>MAYVTVPKDLTHVKSKVLFGLTKRQLVCFGGALLTGGPLYFLTRDYLSNSAAALLMIFAMLPGLLFALFERHGQPLEVVIQQMIQCCFIRPKERPYQTNNAYAALVRQYQMEQEVKAIVQKNDTPRNRKAQKAHPRPRKKEIDAVLRKYKGDGKPRTAQATIPYEAIYPDGVCRIDRRTFSKCIAFEDISYQLAQPETRTAIFEHLCDLYNYVDASIHVQLSFLNRKVDPVQYAKSFEIAPQGDDFDDIRAEYTAILQKQLASGNNGIVKTKYLTFTIEADNLKTARARLTRIGLDLLGYFKTMGCVAHVMDGQARLEVLHGIFHPDGEPFRFDWDWLAPSGLSTKDFVAPSSLCFGTAKTFGLGGKYGAVSFLQILAPELSDEMLADFLKTESGILVNLHVQAIDQTEAIKTIKRKITDLDAMKIQEQKKAVRSGYDMDILPSDLATYGEDAKKLLNKLQTRNERLFMLTFLVLNMADTKQKLGNDVFQAAGVAQKYNCSLVRLDYQQEQGLVSSLPLGINQIKIQRSLTTSNVAVFVPFVTQELFQSGAAMYYGINAKSHNMIMLDRKQARCPNGLKLGTPGSGKSMSCKSEIVSVFLTTADDIFISDPEAEYYPLVKRLHGQVIKLSPTSKDYVNPLDINLNYSEDDSPLALKSDFVLSFCELVMGGKTGLEAIERTVIDRAVKAIYRPYLASPCPENMPILSDLHQALLDQHLPEADRVAQALDLYVSGSLNVFNHKTNVDIHNRLVAFDIKELGKQLKKLGMLIIQDQIWGRVTQNRSQGRATWYFADEFHLLLKEEQTAAYSAEIWKRFRKWGGVPTGATQNVKDLLSSPEIENILENSDFITLLNQASGDRKILSERLNLSADQQKYIDNSEPGEGLLIFENVVLPFSNPIPKNTQLYKIMTTRLSEVVEL</sequence>
<reference evidence="2" key="1">
    <citation type="submission" date="2009-08" db="EMBL/GenBank/DDBJ databases">
        <authorList>
            <person name="Weinstock G."/>
            <person name="Sodergren E."/>
            <person name="Clifton S."/>
            <person name="Fulton L."/>
            <person name="Fulton B."/>
            <person name="Courtney L."/>
            <person name="Fronick C."/>
            <person name="Harrison M."/>
            <person name="Strong C."/>
            <person name="Farmer C."/>
            <person name="Delahaunty K."/>
            <person name="Markovic C."/>
            <person name="Hall O."/>
            <person name="Minx P."/>
            <person name="Tomlinson C."/>
            <person name="Mitreva M."/>
            <person name="Nelson J."/>
            <person name="Hou S."/>
            <person name="Wollam A."/>
            <person name="Pepin K.H."/>
            <person name="Johnson M."/>
            <person name="Bhonagiri V."/>
            <person name="Nash W.E."/>
            <person name="Warren W."/>
            <person name="Chinwalla A."/>
            <person name="Mardis E.R."/>
            <person name="Wilson R.K."/>
        </authorList>
    </citation>
    <scope>NUCLEOTIDE SEQUENCE [LARGE SCALE GENOMIC DNA]</scope>
    <source>
        <strain evidence="2">A2-165</strain>
    </source>
</reference>
<evidence type="ECO:0000313" key="2">
    <source>
        <dbReference type="EMBL" id="EEU95511.1"/>
    </source>
</evidence>
<keyword evidence="1" id="KW-1133">Transmembrane helix</keyword>
<dbReference type="PANTHER" id="PTHR30121:SF6">
    <property type="entry name" value="SLR6007 PROTEIN"/>
    <property type="match status" value="1"/>
</dbReference>
<dbReference type="eggNOG" id="COG3451">
    <property type="taxonomic scope" value="Bacteria"/>
</dbReference>
<dbReference type="AlphaFoldDB" id="C7H9G2"/>
<proteinExistence type="predicted"/>
<dbReference type="InterPro" id="IPR027417">
    <property type="entry name" value="P-loop_NTPase"/>
</dbReference>
<organism evidence="2 3">
    <name type="scientific">Faecalibacterium duncaniae (strain DSM 17677 / JCM 31915 / A2-165)</name>
    <name type="common">Faecalibacterium prausnitzii</name>
    <dbReference type="NCBI Taxonomy" id="411483"/>
    <lineage>
        <taxon>Bacteria</taxon>
        <taxon>Bacillati</taxon>
        <taxon>Bacillota</taxon>
        <taxon>Clostridia</taxon>
        <taxon>Eubacteriales</taxon>
        <taxon>Oscillospiraceae</taxon>
        <taxon>Faecalibacterium</taxon>
    </lineage>
</organism>
<evidence type="ECO:0008006" key="4">
    <source>
        <dbReference type="Google" id="ProtNLM"/>
    </source>
</evidence>
<dbReference type="RefSeq" id="WP_005935088.1">
    <property type="nucleotide sequence ID" value="NZ_GG697154.2"/>
</dbReference>
<dbReference type="HOGENOM" id="CLU_009097_2_0_9"/>
<dbReference type="Gene3D" id="3.40.50.300">
    <property type="entry name" value="P-loop containing nucleotide triphosphate hydrolases"/>
    <property type="match status" value="1"/>
</dbReference>
<comment type="caution">
    <text evidence="2">The sequence shown here is derived from an EMBL/GenBank/DDBJ whole genome shotgun (WGS) entry which is preliminary data.</text>
</comment>
<dbReference type="Proteomes" id="UP000004619">
    <property type="component" value="Unassembled WGS sequence"/>
</dbReference>
<dbReference type="Gene3D" id="1.10.8.730">
    <property type="match status" value="1"/>
</dbReference>
<evidence type="ECO:0000313" key="3">
    <source>
        <dbReference type="Proteomes" id="UP000004619"/>
    </source>
</evidence>